<dbReference type="Proteomes" id="UP000011518">
    <property type="component" value="Unassembled WGS sequence"/>
</dbReference>
<evidence type="ECO:0000256" key="1">
    <source>
        <dbReference type="ARBA" id="ARBA00004251"/>
    </source>
</evidence>
<evidence type="ECO:0000256" key="12">
    <source>
        <dbReference type="ARBA" id="ARBA00023319"/>
    </source>
</evidence>
<dbReference type="FunFam" id="2.60.40.10:FF:000049">
    <property type="entry name" value="Leukocyte immunoglobulin-like receptor subfamily B member 1"/>
    <property type="match status" value="4"/>
</dbReference>
<gene>
    <name evidence="16" type="ORF">TREES_T100020630</name>
</gene>
<evidence type="ECO:0000256" key="3">
    <source>
        <dbReference type="ARBA" id="ARBA00022475"/>
    </source>
</evidence>
<dbReference type="InterPro" id="IPR036179">
    <property type="entry name" value="Ig-like_dom_sf"/>
</dbReference>
<dbReference type="InterPro" id="IPR050412">
    <property type="entry name" value="Ig-like_Receptors_ImmuneReg"/>
</dbReference>
<keyword evidence="3" id="KW-1003">Cell membrane</keyword>
<dbReference type="EMBL" id="KB320717">
    <property type="protein sequence ID" value="ELW64739.1"/>
    <property type="molecule type" value="Genomic_DNA"/>
</dbReference>
<keyword evidence="12" id="KW-0393">Immunoglobulin domain</keyword>
<dbReference type="AlphaFoldDB" id="L9KQI5"/>
<comment type="similarity">
    <text evidence="2">Belongs to the natural cytotoxicity receptor (NCR) family.</text>
</comment>
<dbReference type="SMART" id="SM00409">
    <property type="entry name" value="IG"/>
    <property type="match status" value="3"/>
</dbReference>
<dbReference type="Gene3D" id="2.60.40.10">
    <property type="entry name" value="Immunoglobulins"/>
    <property type="match status" value="4"/>
</dbReference>
<keyword evidence="7" id="KW-1133">Transmembrane helix</keyword>
<feature type="domain" description="Immunoglobulin" evidence="15">
    <location>
        <begin position="107"/>
        <end position="192"/>
    </location>
</feature>
<dbReference type="FunCoup" id="L9KQI5">
    <property type="interactions" value="609"/>
</dbReference>
<dbReference type="InterPro" id="IPR003599">
    <property type="entry name" value="Ig_sub"/>
</dbReference>
<evidence type="ECO:0000256" key="6">
    <source>
        <dbReference type="ARBA" id="ARBA00022737"/>
    </source>
</evidence>
<dbReference type="SUPFAM" id="SSF48726">
    <property type="entry name" value="Immunoglobulin"/>
    <property type="match status" value="4"/>
</dbReference>
<dbReference type="Pfam" id="PF00047">
    <property type="entry name" value="ig"/>
    <property type="match status" value="1"/>
</dbReference>
<dbReference type="PANTHER" id="PTHR11738">
    <property type="entry name" value="MHC CLASS I NK CELL RECEPTOR"/>
    <property type="match status" value="1"/>
</dbReference>
<dbReference type="CDD" id="cd16843">
    <property type="entry name" value="IgC2_D1_D2_LILR_KIR_like"/>
    <property type="match status" value="1"/>
</dbReference>
<keyword evidence="8" id="KW-0472">Membrane</keyword>
<evidence type="ECO:0000256" key="10">
    <source>
        <dbReference type="ARBA" id="ARBA00023170"/>
    </source>
</evidence>
<sequence>MHRIFPTPVISASPSSLIPWNGSVKILCQGTPESYLYQLVILGNASYKEVEKRLGIQKEAEFVIKHMDTTTAGRLQCRYMKQYRWSEYSEALELVVTGLFDKPLLSAEQGVVRLGAKIYLRCGSAHVPFDSFSLAKDGEASLPPPQHRGPQGSFTLGPVNRSFSGNYRCYGWHSGSPYVWSAPSNALELVVTALAALLCLGLCLSRRISTQTQTLSKPTIWAKPDFMVPKGKPVAIWCRGAPKAAEFQLYFEGSLSAVERPRTPGPLNQVKFLISAMSSQTAGQYSCSYWTGELWSEPSHTLDLVVTGMYEDEDDVPTLSVLPGPEVTSGDSVTFCCHLQTATSTFFLVKEGRPSHVQKKHGTTRAEFPVGLVTTAHQGTYRCFGSYNNHAWSLPSKPVKLVVTAGLEGPRLSEPAGAAAWCCGQRPGLCLREAGSALPVGGLVLQGQLEARMWGGPTWHQEPEPEPEG</sequence>
<dbReference type="CDD" id="cd05751">
    <property type="entry name" value="IgC2_D1_LILR_KIR_like"/>
    <property type="match status" value="1"/>
</dbReference>
<organism evidence="16 17">
    <name type="scientific">Tupaia chinensis</name>
    <name type="common">Chinese tree shrew</name>
    <name type="synonym">Tupaia belangeri chinensis</name>
    <dbReference type="NCBI Taxonomy" id="246437"/>
    <lineage>
        <taxon>Eukaryota</taxon>
        <taxon>Metazoa</taxon>
        <taxon>Chordata</taxon>
        <taxon>Craniata</taxon>
        <taxon>Vertebrata</taxon>
        <taxon>Euteleostomi</taxon>
        <taxon>Mammalia</taxon>
        <taxon>Eutheria</taxon>
        <taxon>Euarchontoglires</taxon>
        <taxon>Scandentia</taxon>
        <taxon>Tupaiidae</taxon>
        <taxon>Tupaia</taxon>
    </lineage>
</organism>
<evidence type="ECO:0000313" key="17">
    <source>
        <dbReference type="Proteomes" id="UP000011518"/>
    </source>
</evidence>
<feature type="domain" description="Immunoglobulin" evidence="15">
    <location>
        <begin position="223"/>
        <end position="307"/>
    </location>
</feature>
<name>L9KQI5_TUPCH</name>
<evidence type="ECO:0000256" key="14">
    <source>
        <dbReference type="ARBA" id="ARBA00041225"/>
    </source>
</evidence>
<keyword evidence="17" id="KW-1185">Reference proteome</keyword>
<dbReference type="PANTHER" id="PTHR11738:SF14">
    <property type="entry name" value="NATURAL CYTOTOXICITY TRIGGERING RECEPTOR 1"/>
    <property type="match status" value="1"/>
</dbReference>
<evidence type="ECO:0000256" key="4">
    <source>
        <dbReference type="ARBA" id="ARBA00022692"/>
    </source>
</evidence>
<evidence type="ECO:0000256" key="9">
    <source>
        <dbReference type="ARBA" id="ARBA00023157"/>
    </source>
</evidence>
<evidence type="ECO:0000259" key="15">
    <source>
        <dbReference type="SMART" id="SM00409"/>
    </source>
</evidence>
<dbReference type="Pfam" id="PF13895">
    <property type="entry name" value="Ig_2"/>
    <property type="match status" value="1"/>
</dbReference>
<dbReference type="InterPro" id="IPR013783">
    <property type="entry name" value="Ig-like_fold"/>
</dbReference>
<feature type="domain" description="Immunoglobulin" evidence="15">
    <location>
        <begin position="322"/>
        <end position="404"/>
    </location>
</feature>
<evidence type="ECO:0000313" key="16">
    <source>
        <dbReference type="EMBL" id="ELW64739.1"/>
    </source>
</evidence>
<dbReference type="GO" id="GO:0002764">
    <property type="term" value="P:immune response-regulating signaling pathway"/>
    <property type="evidence" value="ECO:0007669"/>
    <property type="project" value="TreeGrafter"/>
</dbReference>
<evidence type="ECO:0000256" key="5">
    <source>
        <dbReference type="ARBA" id="ARBA00022729"/>
    </source>
</evidence>
<protein>
    <recommendedName>
        <fullName evidence="13">Natural cytotoxicity triggering receptor 1</fullName>
    </recommendedName>
    <alternativeName>
        <fullName evidence="14">Natural killer cell p46-related protein</fullName>
    </alternativeName>
</protein>
<keyword evidence="4" id="KW-0812">Transmembrane</keyword>
<keyword evidence="6" id="KW-0677">Repeat</keyword>
<accession>L9KQI5</accession>
<evidence type="ECO:0000256" key="11">
    <source>
        <dbReference type="ARBA" id="ARBA00023180"/>
    </source>
</evidence>
<dbReference type="STRING" id="246437.L9KQI5"/>
<reference evidence="17" key="2">
    <citation type="journal article" date="2013" name="Nat. Commun.">
        <title>Genome of the Chinese tree shrew.</title>
        <authorList>
            <person name="Fan Y."/>
            <person name="Huang Z.Y."/>
            <person name="Cao C.C."/>
            <person name="Chen C.S."/>
            <person name="Chen Y.X."/>
            <person name="Fan D.D."/>
            <person name="He J."/>
            <person name="Hou H.L."/>
            <person name="Hu L."/>
            <person name="Hu X.T."/>
            <person name="Jiang X.T."/>
            <person name="Lai R."/>
            <person name="Lang Y.S."/>
            <person name="Liang B."/>
            <person name="Liao S.G."/>
            <person name="Mu D."/>
            <person name="Ma Y.Y."/>
            <person name="Niu Y.Y."/>
            <person name="Sun X.Q."/>
            <person name="Xia J.Q."/>
            <person name="Xiao J."/>
            <person name="Xiong Z.Q."/>
            <person name="Xu L."/>
            <person name="Yang L."/>
            <person name="Zhang Y."/>
            <person name="Zhao W."/>
            <person name="Zhao X.D."/>
            <person name="Zheng Y.T."/>
            <person name="Zhou J.M."/>
            <person name="Zhu Y.B."/>
            <person name="Zhang G.J."/>
            <person name="Wang J."/>
            <person name="Yao Y.G."/>
        </authorList>
    </citation>
    <scope>NUCLEOTIDE SEQUENCE [LARGE SCALE GENOMIC DNA]</scope>
</reference>
<keyword evidence="11" id="KW-0325">Glycoprotein</keyword>
<evidence type="ECO:0000256" key="2">
    <source>
        <dbReference type="ARBA" id="ARBA00006531"/>
    </source>
</evidence>
<evidence type="ECO:0000256" key="13">
    <source>
        <dbReference type="ARBA" id="ARBA00040484"/>
    </source>
</evidence>
<keyword evidence="9" id="KW-1015">Disulfide bond</keyword>
<proteinExistence type="inferred from homology"/>
<dbReference type="InterPro" id="IPR013151">
    <property type="entry name" value="Immunoglobulin_dom"/>
</dbReference>
<dbReference type="eggNOG" id="ENOG502RWVC">
    <property type="taxonomic scope" value="Eukaryota"/>
</dbReference>
<reference evidence="17" key="1">
    <citation type="submission" date="2012-07" db="EMBL/GenBank/DDBJ databases">
        <title>Genome of the Chinese tree shrew, a rising model animal genetically related to primates.</title>
        <authorList>
            <person name="Zhang G."/>
            <person name="Fan Y."/>
            <person name="Yao Y."/>
            <person name="Huang Z."/>
        </authorList>
    </citation>
    <scope>NUCLEOTIDE SEQUENCE [LARGE SCALE GENOMIC DNA]</scope>
</reference>
<evidence type="ECO:0000256" key="8">
    <source>
        <dbReference type="ARBA" id="ARBA00023136"/>
    </source>
</evidence>
<keyword evidence="10 16" id="KW-0675">Receptor</keyword>
<dbReference type="GO" id="GO:0005886">
    <property type="term" value="C:plasma membrane"/>
    <property type="evidence" value="ECO:0007669"/>
    <property type="project" value="UniProtKB-SubCell"/>
</dbReference>
<evidence type="ECO:0000256" key="7">
    <source>
        <dbReference type="ARBA" id="ARBA00022989"/>
    </source>
</evidence>
<comment type="subcellular location">
    <subcellularLocation>
        <location evidence="1">Cell membrane</location>
        <topology evidence="1">Single-pass type I membrane protein</topology>
    </subcellularLocation>
</comment>
<dbReference type="InParanoid" id="L9KQI5"/>
<keyword evidence="5" id="KW-0732">Signal</keyword>